<gene>
    <name evidence="1" type="ORF">VNO77_21648</name>
</gene>
<name>A0AAN9LRI4_CANGL</name>
<evidence type="ECO:0000313" key="1">
    <source>
        <dbReference type="EMBL" id="KAK7340930.1"/>
    </source>
</evidence>
<dbReference type="AlphaFoldDB" id="A0AAN9LRI4"/>
<dbReference type="Proteomes" id="UP001367508">
    <property type="component" value="Unassembled WGS sequence"/>
</dbReference>
<protein>
    <submittedName>
        <fullName evidence="1">Uncharacterized protein</fullName>
    </submittedName>
</protein>
<sequence>MIEGLVIWQPPPLETYELNVDGNPERAGSGGFITYGNLGTTWLLDGNLGTTWLAEQGSSSFLKSRLMQLYNTVQSYDGSSSYPPLASCFSFCCSDYRERPLR</sequence>
<proteinExistence type="predicted"/>
<dbReference type="EMBL" id="JAYMYQ010000004">
    <property type="protein sequence ID" value="KAK7340930.1"/>
    <property type="molecule type" value="Genomic_DNA"/>
</dbReference>
<evidence type="ECO:0000313" key="2">
    <source>
        <dbReference type="Proteomes" id="UP001367508"/>
    </source>
</evidence>
<accession>A0AAN9LRI4</accession>
<reference evidence="1 2" key="1">
    <citation type="submission" date="2024-01" db="EMBL/GenBank/DDBJ databases">
        <title>The genomes of 5 underutilized Papilionoideae crops provide insights into root nodulation and disease resistanc.</title>
        <authorList>
            <person name="Jiang F."/>
        </authorList>
    </citation>
    <scope>NUCLEOTIDE SEQUENCE [LARGE SCALE GENOMIC DNA]</scope>
    <source>
        <strain evidence="1">LVBAO_FW01</strain>
        <tissue evidence="1">Leaves</tissue>
    </source>
</reference>
<keyword evidence="2" id="KW-1185">Reference proteome</keyword>
<organism evidence="1 2">
    <name type="scientific">Canavalia gladiata</name>
    <name type="common">Sword bean</name>
    <name type="synonym">Dolichos gladiatus</name>
    <dbReference type="NCBI Taxonomy" id="3824"/>
    <lineage>
        <taxon>Eukaryota</taxon>
        <taxon>Viridiplantae</taxon>
        <taxon>Streptophyta</taxon>
        <taxon>Embryophyta</taxon>
        <taxon>Tracheophyta</taxon>
        <taxon>Spermatophyta</taxon>
        <taxon>Magnoliopsida</taxon>
        <taxon>eudicotyledons</taxon>
        <taxon>Gunneridae</taxon>
        <taxon>Pentapetalae</taxon>
        <taxon>rosids</taxon>
        <taxon>fabids</taxon>
        <taxon>Fabales</taxon>
        <taxon>Fabaceae</taxon>
        <taxon>Papilionoideae</taxon>
        <taxon>50 kb inversion clade</taxon>
        <taxon>NPAAA clade</taxon>
        <taxon>indigoferoid/millettioid clade</taxon>
        <taxon>Phaseoleae</taxon>
        <taxon>Canavalia</taxon>
    </lineage>
</organism>
<comment type="caution">
    <text evidence="1">The sequence shown here is derived from an EMBL/GenBank/DDBJ whole genome shotgun (WGS) entry which is preliminary data.</text>
</comment>